<protein>
    <recommendedName>
        <fullName evidence="3">Lipoprotein</fullName>
    </recommendedName>
</protein>
<dbReference type="RefSeq" id="WP_086978197.1">
    <property type="nucleotide sequence ID" value="NZ_NFSB01000087.1"/>
</dbReference>
<reference evidence="1 2" key="1">
    <citation type="submission" date="2017-05" db="EMBL/GenBank/DDBJ databases">
        <title>Whole genome sequence of Pseudomonas putida isolate 1312 commercialized as a biostimulant.</title>
        <authorList>
            <person name="Crovadore J."/>
            <person name="Blanc P."/>
            <person name="Chablais R."/>
            <person name="Cochard B."/>
            <person name="Grizard D."/>
            <person name="Lefort F."/>
        </authorList>
    </citation>
    <scope>NUCLEOTIDE SEQUENCE [LARGE SCALE GENOMIC DNA]</scope>
    <source>
        <strain evidence="1 2">1312</strain>
    </source>
</reference>
<evidence type="ECO:0000313" key="1">
    <source>
        <dbReference type="EMBL" id="OUM26326.1"/>
    </source>
</evidence>
<dbReference type="PROSITE" id="PS51257">
    <property type="entry name" value="PROKAR_LIPOPROTEIN"/>
    <property type="match status" value="1"/>
</dbReference>
<organism evidence="1 2">
    <name type="scientific">Pseudomonas putida</name>
    <name type="common">Arthrobacter siderocapsulatus</name>
    <dbReference type="NCBI Taxonomy" id="303"/>
    <lineage>
        <taxon>Bacteria</taxon>
        <taxon>Pseudomonadati</taxon>
        <taxon>Pseudomonadota</taxon>
        <taxon>Gammaproteobacteria</taxon>
        <taxon>Pseudomonadales</taxon>
        <taxon>Pseudomonadaceae</taxon>
        <taxon>Pseudomonas</taxon>
    </lineage>
</organism>
<evidence type="ECO:0000313" key="2">
    <source>
        <dbReference type="Proteomes" id="UP000196082"/>
    </source>
</evidence>
<dbReference type="AlphaFoldDB" id="A0A1Y3KKE1"/>
<evidence type="ECO:0008006" key="3">
    <source>
        <dbReference type="Google" id="ProtNLM"/>
    </source>
</evidence>
<accession>A0A1Y3KKE1</accession>
<sequence length="214" mass="23730">MKKYRALALLPFFLTGCSSTEMQGALNSLNGVGQSIGANLSQAATASTASASKNSLLRTPLYNALRQNISTDGRAPEWPKVVITNLEIPADQRSLSRSLTLKATDCIRFDAVLWHDAKRPERFSNLSLCAPELPKQSNNFVLTWKSFSISGKTTGQVRTDGPTPPYMKLPSDPAMDSWVMNQFGLYYVGSLLTLVGYDQNFTVDDRRFWIKNLK</sequence>
<gene>
    <name evidence="1" type="ORF">B8W72_24195</name>
</gene>
<name>A0A1Y3KKE1_PSEPU</name>
<comment type="caution">
    <text evidence="1">The sequence shown here is derived from an EMBL/GenBank/DDBJ whole genome shotgun (WGS) entry which is preliminary data.</text>
</comment>
<dbReference type="Proteomes" id="UP000196082">
    <property type="component" value="Unassembled WGS sequence"/>
</dbReference>
<proteinExistence type="predicted"/>
<dbReference type="EMBL" id="NFSB01000087">
    <property type="protein sequence ID" value="OUM26326.1"/>
    <property type="molecule type" value="Genomic_DNA"/>
</dbReference>